<evidence type="ECO:0000313" key="11">
    <source>
        <dbReference type="EMBL" id="OGZ33749.1"/>
    </source>
</evidence>
<dbReference type="GO" id="GO:0006015">
    <property type="term" value="P:5-phosphoribose 1-diphosphate biosynthetic process"/>
    <property type="evidence" value="ECO:0007669"/>
    <property type="project" value="UniProtKB-UniRule"/>
</dbReference>
<feature type="binding site" evidence="9">
    <location>
        <begin position="238"/>
        <end position="242"/>
    </location>
    <ligand>
        <name>D-ribose 5-phosphate</name>
        <dbReference type="ChEBI" id="CHEBI:78346"/>
    </ligand>
</feature>
<dbReference type="PANTHER" id="PTHR10210">
    <property type="entry name" value="RIBOSE-PHOSPHATE DIPHOSPHOKINASE FAMILY MEMBER"/>
    <property type="match status" value="1"/>
</dbReference>
<dbReference type="InterPro" id="IPR005946">
    <property type="entry name" value="Rib-P_diPkinase"/>
</dbReference>
<comment type="cofactor">
    <cofactor evidence="9">
        <name>Mg(2+)</name>
        <dbReference type="ChEBI" id="CHEBI:18420"/>
    </cofactor>
    <text evidence="9">Binds 2 Mg(2+) ions per subunit.</text>
</comment>
<dbReference type="UniPathway" id="UPA00087">
    <property type="reaction ID" value="UER00172"/>
</dbReference>
<dbReference type="GO" id="GO:0004749">
    <property type="term" value="F:ribose phosphate diphosphokinase activity"/>
    <property type="evidence" value="ECO:0007669"/>
    <property type="project" value="UniProtKB-UniRule"/>
</dbReference>
<feature type="binding site" evidence="9">
    <location>
        <begin position="111"/>
        <end position="112"/>
    </location>
    <ligand>
        <name>ATP</name>
        <dbReference type="ChEBI" id="CHEBI:30616"/>
    </ligand>
</feature>
<dbReference type="NCBIfam" id="NF002320">
    <property type="entry name" value="PRK01259.1"/>
    <property type="match status" value="1"/>
</dbReference>
<evidence type="ECO:0000256" key="3">
    <source>
        <dbReference type="ARBA" id="ARBA00022727"/>
    </source>
</evidence>
<dbReference type="InterPro" id="IPR000836">
    <property type="entry name" value="PRTase_dom"/>
</dbReference>
<dbReference type="NCBIfam" id="TIGR01251">
    <property type="entry name" value="ribP_PPkin"/>
    <property type="match status" value="1"/>
</dbReference>
<organism evidence="11 12">
    <name type="scientific">Candidatus Portnoybacteria bacterium RBG_13_41_18</name>
    <dbReference type="NCBI Taxonomy" id="1801991"/>
    <lineage>
        <taxon>Bacteria</taxon>
        <taxon>Candidatus Portnoyibacteriota</taxon>
    </lineage>
</organism>
<comment type="subunit">
    <text evidence="9">Homohexamer.</text>
</comment>
<name>A0A1G2F6S9_9BACT</name>
<evidence type="ECO:0000256" key="9">
    <source>
        <dbReference type="HAMAP-Rule" id="MF_00583"/>
    </source>
</evidence>
<evidence type="ECO:0000256" key="1">
    <source>
        <dbReference type="ARBA" id="ARBA00022679"/>
    </source>
</evidence>
<sequence>MNKRKRINLNGELLIFSGNANPKLAQATCEYLQCQIGKAKIGAFENGEVQVEIYDDVRGSDIFAVQSICRSADGGLSINDNLMELLVLIDALKRSSARRITAVMPIYGYARQDRKVIPRAPISAKLVADLITAAGANRVLCIDLHAGQIQGFFNIPVDNIFARPVLTAYLKKKFKNLVVVSPDAGGVERARAYAKSINASLAIIDKRRIKPNDPASITMNILGDVEGLIAILFDDIVDTAGTLIEAAKALISKGAKSVYAACIHAVLSGNAIENIQNSPIKKLIVTDTIPLSLKATACPKIEVVSISELLSKAVKKIHNDESVSSLFTA</sequence>
<evidence type="ECO:0000256" key="5">
    <source>
        <dbReference type="ARBA" id="ARBA00022777"/>
    </source>
</evidence>
<dbReference type="GO" id="GO:0002189">
    <property type="term" value="C:ribose phosphate diphosphokinase complex"/>
    <property type="evidence" value="ECO:0007669"/>
    <property type="project" value="TreeGrafter"/>
</dbReference>
<proteinExistence type="inferred from homology"/>
<keyword evidence="9" id="KW-0963">Cytoplasm</keyword>
<feature type="active site" evidence="9">
    <location>
        <position position="206"/>
    </location>
</feature>
<dbReference type="GO" id="GO:0016301">
    <property type="term" value="F:kinase activity"/>
    <property type="evidence" value="ECO:0007669"/>
    <property type="project" value="UniProtKB-KW"/>
</dbReference>
<comment type="similarity">
    <text evidence="9">Belongs to the ribose-phosphate pyrophosphokinase family. Class I subfamily.</text>
</comment>
<dbReference type="GO" id="GO:0005524">
    <property type="term" value="F:ATP binding"/>
    <property type="evidence" value="ECO:0007669"/>
    <property type="project" value="UniProtKB-KW"/>
</dbReference>
<dbReference type="GO" id="GO:0000287">
    <property type="term" value="F:magnesium ion binding"/>
    <property type="evidence" value="ECO:0007669"/>
    <property type="project" value="UniProtKB-UniRule"/>
</dbReference>
<dbReference type="AlphaFoldDB" id="A0A1G2F6S9"/>
<evidence type="ECO:0000256" key="7">
    <source>
        <dbReference type="ARBA" id="ARBA00022842"/>
    </source>
</evidence>
<accession>A0A1G2F6S9</accession>
<dbReference type="InterPro" id="IPR000842">
    <property type="entry name" value="PRib_PP_synth_CS"/>
</dbReference>
<dbReference type="EC" id="2.7.6.1" evidence="9"/>
<dbReference type="SMART" id="SM01400">
    <property type="entry name" value="Pribosyltran_N"/>
    <property type="match status" value="1"/>
</dbReference>
<evidence type="ECO:0000256" key="8">
    <source>
        <dbReference type="ARBA" id="ARBA00049535"/>
    </source>
</evidence>
<feature type="binding site" evidence="9">
    <location>
        <begin position="46"/>
        <end position="48"/>
    </location>
    <ligand>
        <name>ATP</name>
        <dbReference type="ChEBI" id="CHEBI:30616"/>
    </ligand>
</feature>
<comment type="subcellular location">
    <subcellularLocation>
        <location evidence="9">Cytoplasm</location>
    </subcellularLocation>
</comment>
<keyword evidence="7 9" id="KW-0460">Magnesium</keyword>
<reference evidence="11 12" key="1">
    <citation type="journal article" date="2016" name="Nat. Commun.">
        <title>Thousands of microbial genomes shed light on interconnected biogeochemical processes in an aquifer system.</title>
        <authorList>
            <person name="Anantharaman K."/>
            <person name="Brown C.T."/>
            <person name="Hug L.A."/>
            <person name="Sharon I."/>
            <person name="Castelle C.J."/>
            <person name="Probst A.J."/>
            <person name="Thomas B.C."/>
            <person name="Singh A."/>
            <person name="Wilkins M.J."/>
            <person name="Karaoz U."/>
            <person name="Brodie E.L."/>
            <person name="Williams K.H."/>
            <person name="Hubbard S.S."/>
            <person name="Banfield J.F."/>
        </authorList>
    </citation>
    <scope>NUCLEOTIDE SEQUENCE [LARGE SCALE GENOMIC DNA]</scope>
</reference>
<evidence type="ECO:0000259" key="10">
    <source>
        <dbReference type="Pfam" id="PF13793"/>
    </source>
</evidence>
<feature type="binding site" evidence="9">
    <location>
        <position position="208"/>
    </location>
    <ligand>
        <name>D-ribose 5-phosphate</name>
        <dbReference type="ChEBI" id="CHEBI:78346"/>
    </ligand>
</feature>
<keyword evidence="3 9" id="KW-0545">Nucleotide biosynthesis</keyword>
<comment type="function">
    <text evidence="9">Involved in the biosynthesis of the central metabolite phospho-alpha-D-ribosyl-1-pyrophosphate (PRPP) via the transfer of pyrophosphoryl group from ATP to 1-hydroxyl of ribose-5-phosphate (Rib-5-P).</text>
</comment>
<feature type="binding site" evidence="9">
    <location>
        <position position="183"/>
    </location>
    <ligand>
        <name>Mg(2+)</name>
        <dbReference type="ChEBI" id="CHEBI:18420"/>
    </ligand>
</feature>
<feature type="binding site" evidence="9">
    <location>
        <position position="145"/>
    </location>
    <ligand>
        <name>Mg(2+)</name>
        <dbReference type="ChEBI" id="CHEBI:18420"/>
    </ligand>
</feature>
<dbReference type="GO" id="GO:0009156">
    <property type="term" value="P:ribonucleoside monophosphate biosynthetic process"/>
    <property type="evidence" value="ECO:0007669"/>
    <property type="project" value="InterPro"/>
</dbReference>
<dbReference type="InterPro" id="IPR029057">
    <property type="entry name" value="PRTase-like"/>
</dbReference>
<comment type="pathway">
    <text evidence="9">Metabolic intermediate biosynthesis; 5-phospho-alpha-D-ribose 1-diphosphate biosynthesis; 5-phospho-alpha-D-ribose 1-diphosphate from D-ribose 5-phosphate (route I): step 1/1.</text>
</comment>
<keyword evidence="4 9" id="KW-0547">Nucleotide-binding</keyword>
<dbReference type="PROSITE" id="PS00114">
    <property type="entry name" value="PRPP_SYNTHASE"/>
    <property type="match status" value="1"/>
</dbReference>
<dbReference type="EMBL" id="MHMV01000040">
    <property type="protein sequence ID" value="OGZ33749.1"/>
    <property type="molecule type" value="Genomic_DNA"/>
</dbReference>
<dbReference type="InterPro" id="IPR029099">
    <property type="entry name" value="Pribosyltran_N"/>
</dbReference>
<dbReference type="CDD" id="cd06223">
    <property type="entry name" value="PRTases_typeI"/>
    <property type="match status" value="1"/>
</dbReference>
<dbReference type="FunFam" id="3.40.50.2020:FF:000014">
    <property type="entry name" value="Ribose-phosphate pyrophosphokinase 1"/>
    <property type="match status" value="1"/>
</dbReference>
<dbReference type="HAMAP" id="MF_00583_B">
    <property type="entry name" value="RibP_PPkinase_B"/>
    <property type="match status" value="1"/>
</dbReference>
<dbReference type="GO" id="GO:0006164">
    <property type="term" value="P:purine nucleotide biosynthetic process"/>
    <property type="evidence" value="ECO:0007669"/>
    <property type="project" value="TreeGrafter"/>
</dbReference>
<dbReference type="SUPFAM" id="SSF53271">
    <property type="entry name" value="PRTase-like"/>
    <property type="match status" value="1"/>
</dbReference>
<feature type="domain" description="Ribose-phosphate pyrophosphokinase N-terminal" evidence="10">
    <location>
        <begin position="14"/>
        <end position="135"/>
    </location>
</feature>
<dbReference type="Gene3D" id="3.40.50.2020">
    <property type="match status" value="2"/>
</dbReference>
<protein>
    <recommendedName>
        <fullName evidence="9">Ribose-phosphate pyrophosphokinase</fullName>
        <shortName evidence="9">RPPK</shortName>
        <ecNumber evidence="9">2.7.6.1</ecNumber>
    </recommendedName>
    <alternativeName>
        <fullName evidence="9">5-phospho-D-ribosyl alpha-1-diphosphate synthase</fullName>
    </alternativeName>
    <alternativeName>
        <fullName evidence="9">Phosphoribosyl diphosphate synthase</fullName>
    </alternativeName>
    <alternativeName>
        <fullName evidence="9">Phosphoribosyl pyrophosphate synthase</fullName>
        <shortName evidence="9">P-Rib-PP synthase</shortName>
        <shortName evidence="9">PRPP synthase</shortName>
        <shortName evidence="9">PRPPase</shortName>
    </alternativeName>
</protein>
<dbReference type="PANTHER" id="PTHR10210:SF41">
    <property type="entry name" value="RIBOSE-PHOSPHATE PYROPHOSPHOKINASE 1, CHLOROPLASTIC"/>
    <property type="match status" value="1"/>
</dbReference>
<evidence type="ECO:0000256" key="4">
    <source>
        <dbReference type="ARBA" id="ARBA00022741"/>
    </source>
</evidence>
<feature type="binding site" evidence="9">
    <location>
        <position position="234"/>
    </location>
    <ligand>
        <name>D-ribose 5-phosphate</name>
        <dbReference type="ChEBI" id="CHEBI:78346"/>
    </ligand>
</feature>
<keyword evidence="6 9" id="KW-0067">ATP-binding</keyword>
<comment type="catalytic activity">
    <reaction evidence="8 9">
        <text>D-ribose 5-phosphate + ATP = 5-phospho-alpha-D-ribose 1-diphosphate + AMP + H(+)</text>
        <dbReference type="Rhea" id="RHEA:15609"/>
        <dbReference type="ChEBI" id="CHEBI:15378"/>
        <dbReference type="ChEBI" id="CHEBI:30616"/>
        <dbReference type="ChEBI" id="CHEBI:58017"/>
        <dbReference type="ChEBI" id="CHEBI:78346"/>
        <dbReference type="ChEBI" id="CHEBI:456215"/>
        <dbReference type="EC" id="2.7.6.1"/>
    </reaction>
</comment>
<keyword evidence="2 9" id="KW-0479">Metal-binding</keyword>
<evidence type="ECO:0000313" key="12">
    <source>
        <dbReference type="Proteomes" id="UP000177725"/>
    </source>
</evidence>
<dbReference type="Pfam" id="PF14572">
    <property type="entry name" value="Pribosyl_synth"/>
    <property type="match status" value="1"/>
</dbReference>
<dbReference type="Pfam" id="PF13793">
    <property type="entry name" value="Pribosyltran_N"/>
    <property type="match status" value="1"/>
</dbReference>
<dbReference type="InterPro" id="IPR037515">
    <property type="entry name" value="Rib-P_diPkinase_bac"/>
</dbReference>
<dbReference type="Proteomes" id="UP000177725">
    <property type="component" value="Unassembled WGS sequence"/>
</dbReference>
<keyword evidence="1 9" id="KW-0808">Transferase</keyword>
<dbReference type="GO" id="GO:0005737">
    <property type="term" value="C:cytoplasm"/>
    <property type="evidence" value="ECO:0007669"/>
    <property type="project" value="UniProtKB-SubCell"/>
</dbReference>
<keyword evidence="5 9" id="KW-0418">Kinase</keyword>
<dbReference type="FunFam" id="3.40.50.2020:FF:000002">
    <property type="entry name" value="Ribose-phosphate pyrophosphokinase"/>
    <property type="match status" value="1"/>
</dbReference>
<gene>
    <name evidence="9" type="primary">prs</name>
    <name evidence="11" type="ORF">A2174_01600</name>
</gene>
<evidence type="ECO:0000256" key="6">
    <source>
        <dbReference type="ARBA" id="ARBA00022840"/>
    </source>
</evidence>
<evidence type="ECO:0000256" key="2">
    <source>
        <dbReference type="ARBA" id="ARBA00022723"/>
    </source>
</evidence>
<comment type="caution">
    <text evidence="11">The sequence shown here is derived from an EMBL/GenBank/DDBJ whole genome shotgun (WGS) entry which is preliminary data.</text>
</comment>